<evidence type="ECO:0000313" key="3">
    <source>
        <dbReference type="Proteomes" id="UP001159363"/>
    </source>
</evidence>
<keyword evidence="3" id="KW-1185">Reference proteome</keyword>
<feature type="region of interest" description="Disordered" evidence="1">
    <location>
        <begin position="29"/>
        <end position="69"/>
    </location>
</feature>
<organism evidence="2 3">
    <name type="scientific">Dryococelus australis</name>
    <dbReference type="NCBI Taxonomy" id="614101"/>
    <lineage>
        <taxon>Eukaryota</taxon>
        <taxon>Metazoa</taxon>
        <taxon>Ecdysozoa</taxon>
        <taxon>Arthropoda</taxon>
        <taxon>Hexapoda</taxon>
        <taxon>Insecta</taxon>
        <taxon>Pterygota</taxon>
        <taxon>Neoptera</taxon>
        <taxon>Polyneoptera</taxon>
        <taxon>Phasmatodea</taxon>
        <taxon>Verophasmatodea</taxon>
        <taxon>Anareolatae</taxon>
        <taxon>Phasmatidae</taxon>
        <taxon>Eurycanthinae</taxon>
        <taxon>Dryococelus</taxon>
    </lineage>
</organism>
<accession>A0ABQ9I971</accession>
<evidence type="ECO:0000313" key="2">
    <source>
        <dbReference type="EMBL" id="KAJ8892810.1"/>
    </source>
</evidence>
<reference evidence="2 3" key="1">
    <citation type="submission" date="2023-02" db="EMBL/GenBank/DDBJ databases">
        <title>LHISI_Scaffold_Assembly.</title>
        <authorList>
            <person name="Stuart O.P."/>
            <person name="Cleave R."/>
            <person name="Magrath M.J.L."/>
            <person name="Mikheyev A.S."/>
        </authorList>
    </citation>
    <scope>NUCLEOTIDE SEQUENCE [LARGE SCALE GENOMIC DNA]</scope>
    <source>
        <strain evidence="2">Daus_M_001</strain>
        <tissue evidence="2">Leg muscle</tissue>
    </source>
</reference>
<evidence type="ECO:0000256" key="1">
    <source>
        <dbReference type="SAM" id="MobiDB-lite"/>
    </source>
</evidence>
<dbReference type="EMBL" id="JARBHB010000002">
    <property type="protein sequence ID" value="KAJ8892810.1"/>
    <property type="molecule type" value="Genomic_DNA"/>
</dbReference>
<dbReference type="Proteomes" id="UP001159363">
    <property type="component" value="Chromosome 2"/>
</dbReference>
<proteinExistence type="predicted"/>
<protein>
    <submittedName>
        <fullName evidence="2">Uncharacterized protein</fullName>
    </submittedName>
</protein>
<sequence length="135" mass="14933">MAAGKRSNIFVCGKDDEAMMRYFKMLNSETSSSGDEMECDNIRPVAANQSPASDNERDNSSLESGEDNTAVNTSCGDVVAWKWEQSLVEPMCHPFSGVSGIRLTLNLDNNSSRAAIFLLYLNDNIVVHIVEYMNK</sequence>
<comment type="caution">
    <text evidence="2">The sequence shown here is derived from an EMBL/GenBank/DDBJ whole genome shotgun (WGS) entry which is preliminary data.</text>
</comment>
<name>A0ABQ9I971_9NEOP</name>
<gene>
    <name evidence="2" type="ORF">PR048_005391</name>
</gene>